<dbReference type="EMBL" id="JAHLQN010000001">
    <property type="protein sequence ID" value="MBU5626346.1"/>
    <property type="molecule type" value="Genomic_DNA"/>
</dbReference>
<dbReference type="RefSeq" id="WP_216631846.1">
    <property type="nucleotide sequence ID" value="NZ_JAHLQN010000001.1"/>
</dbReference>
<reference evidence="1 2" key="1">
    <citation type="submission" date="2021-06" db="EMBL/GenBank/DDBJ databases">
        <authorList>
            <person name="Sun Q."/>
            <person name="Li D."/>
        </authorList>
    </citation>
    <scope>NUCLEOTIDE SEQUENCE [LARGE SCALE GENOMIC DNA]</scope>
    <source>
        <strain evidence="1 2">MSJ-2</strain>
    </source>
</reference>
<protein>
    <submittedName>
        <fullName evidence="1">Uncharacterized protein</fullName>
    </submittedName>
</protein>
<keyword evidence="2" id="KW-1185">Reference proteome</keyword>
<dbReference type="Proteomes" id="UP000787672">
    <property type="component" value="Unassembled WGS sequence"/>
</dbReference>
<evidence type="ECO:0000313" key="1">
    <source>
        <dbReference type="EMBL" id="MBU5626346.1"/>
    </source>
</evidence>
<name>A0ABS6F7T6_9FIRM</name>
<gene>
    <name evidence="1" type="ORF">KQI82_05340</name>
</gene>
<organism evidence="1 2">
    <name type="scientific">Dysosmobacter acutus</name>
    <dbReference type="NCBI Taxonomy" id="2841504"/>
    <lineage>
        <taxon>Bacteria</taxon>
        <taxon>Bacillati</taxon>
        <taxon>Bacillota</taxon>
        <taxon>Clostridia</taxon>
        <taxon>Eubacteriales</taxon>
        <taxon>Oscillospiraceae</taxon>
        <taxon>Dysosmobacter</taxon>
    </lineage>
</organism>
<proteinExistence type="predicted"/>
<sequence length="48" mass="5405">MDITVDLPAEVAEQAERMGICEFDQCTFDEATRRMTASVTTVFYRKGA</sequence>
<evidence type="ECO:0000313" key="2">
    <source>
        <dbReference type="Proteomes" id="UP000787672"/>
    </source>
</evidence>
<accession>A0ABS6F7T6</accession>
<comment type="caution">
    <text evidence="1">The sequence shown here is derived from an EMBL/GenBank/DDBJ whole genome shotgun (WGS) entry which is preliminary data.</text>
</comment>